<sequence>MRLGLAVVRGRSMEPTYVDGDRLLVLYDVAPRVGHTHVVRLPDASDGPRPVAVKRITRPDGDGWWVERDNPDEGVDSWLVGAIPGSDVLGRVLVRIGWPLSRPPRQLTDTQPPVVRPRHRE</sequence>
<comment type="subcellular location">
    <subcellularLocation>
        <location evidence="1">Endomembrane system</location>
    </subcellularLocation>
</comment>
<dbReference type="CDD" id="cd06530">
    <property type="entry name" value="S26_SPase_I"/>
    <property type="match status" value="1"/>
</dbReference>
<protein>
    <submittedName>
        <fullName evidence="4">Peptidase S24-like protein</fullName>
    </submittedName>
</protein>
<dbReference type="InterPro" id="IPR015927">
    <property type="entry name" value="Peptidase_S24_S26A/B/C"/>
</dbReference>
<comment type="caution">
    <text evidence="4">The sequence shown here is derived from an EMBL/GenBank/DDBJ whole genome shotgun (WGS) entry which is preliminary data.</text>
</comment>
<evidence type="ECO:0000256" key="1">
    <source>
        <dbReference type="ARBA" id="ARBA00004308"/>
    </source>
</evidence>
<dbReference type="InterPro" id="IPR036286">
    <property type="entry name" value="LexA/Signal_pep-like_sf"/>
</dbReference>
<dbReference type="GO" id="GO:0012505">
    <property type="term" value="C:endomembrane system"/>
    <property type="evidence" value="ECO:0007669"/>
    <property type="project" value="UniProtKB-SubCell"/>
</dbReference>
<feature type="domain" description="Peptidase S24/S26A/S26B/S26C" evidence="3">
    <location>
        <begin position="5"/>
        <end position="72"/>
    </location>
</feature>
<organism evidence="4 5">
    <name type="scientific">Rudaeicoccus suwonensis</name>
    <dbReference type="NCBI Taxonomy" id="657409"/>
    <lineage>
        <taxon>Bacteria</taxon>
        <taxon>Bacillati</taxon>
        <taxon>Actinomycetota</taxon>
        <taxon>Actinomycetes</taxon>
        <taxon>Micrococcales</taxon>
        <taxon>Dermacoccaceae</taxon>
        <taxon>Rudaeicoccus</taxon>
    </lineage>
</organism>
<dbReference type="Gene3D" id="2.10.109.10">
    <property type="entry name" value="Umud Fragment, subunit A"/>
    <property type="match status" value="1"/>
</dbReference>
<dbReference type="EMBL" id="VIVQ01000003">
    <property type="protein sequence ID" value="TWE09463.1"/>
    <property type="molecule type" value="Genomic_DNA"/>
</dbReference>
<name>A0A561E1H8_9MICO</name>
<proteinExistence type="predicted"/>
<keyword evidence="5" id="KW-1185">Reference proteome</keyword>
<dbReference type="AlphaFoldDB" id="A0A561E1H8"/>
<reference evidence="4 5" key="1">
    <citation type="submission" date="2019-06" db="EMBL/GenBank/DDBJ databases">
        <title>Sequencing the genomes of 1000 actinobacteria strains.</title>
        <authorList>
            <person name="Klenk H.-P."/>
        </authorList>
    </citation>
    <scope>NUCLEOTIDE SEQUENCE [LARGE SCALE GENOMIC DNA]</scope>
    <source>
        <strain evidence="4 5">DSM 19560</strain>
    </source>
</reference>
<gene>
    <name evidence="4" type="ORF">BKA23_3166</name>
</gene>
<dbReference type="RefSeq" id="WP_145230131.1">
    <property type="nucleotide sequence ID" value="NZ_VIVQ01000003.1"/>
</dbReference>
<evidence type="ECO:0000313" key="4">
    <source>
        <dbReference type="EMBL" id="TWE09463.1"/>
    </source>
</evidence>
<evidence type="ECO:0000313" key="5">
    <source>
        <dbReference type="Proteomes" id="UP000318297"/>
    </source>
</evidence>
<dbReference type="GO" id="GO:0006465">
    <property type="term" value="P:signal peptide processing"/>
    <property type="evidence" value="ECO:0007669"/>
    <property type="project" value="InterPro"/>
</dbReference>
<dbReference type="SUPFAM" id="SSF51306">
    <property type="entry name" value="LexA/Signal peptidase"/>
    <property type="match status" value="1"/>
</dbReference>
<evidence type="ECO:0000256" key="2">
    <source>
        <dbReference type="SAM" id="MobiDB-lite"/>
    </source>
</evidence>
<dbReference type="InterPro" id="IPR019533">
    <property type="entry name" value="Peptidase_S26"/>
</dbReference>
<dbReference type="GO" id="GO:0004252">
    <property type="term" value="F:serine-type endopeptidase activity"/>
    <property type="evidence" value="ECO:0007669"/>
    <property type="project" value="InterPro"/>
</dbReference>
<accession>A0A561E1H8</accession>
<feature type="region of interest" description="Disordered" evidence="2">
    <location>
        <begin position="101"/>
        <end position="121"/>
    </location>
</feature>
<evidence type="ECO:0000259" key="3">
    <source>
        <dbReference type="Pfam" id="PF00717"/>
    </source>
</evidence>
<dbReference type="OrthoDB" id="1467636at2"/>
<dbReference type="Proteomes" id="UP000318297">
    <property type="component" value="Unassembled WGS sequence"/>
</dbReference>
<dbReference type="Pfam" id="PF00717">
    <property type="entry name" value="Peptidase_S24"/>
    <property type="match status" value="1"/>
</dbReference>